<keyword evidence="1" id="KW-1133">Transmembrane helix</keyword>
<accession>A0A841JS40</accession>
<dbReference type="EMBL" id="JACHEK010000004">
    <property type="protein sequence ID" value="MBB6144126.1"/>
    <property type="molecule type" value="Genomic_DNA"/>
</dbReference>
<proteinExistence type="predicted"/>
<dbReference type="AlphaFoldDB" id="A0A841JS40"/>
<evidence type="ECO:0000313" key="3">
    <source>
        <dbReference type="Proteomes" id="UP000538666"/>
    </source>
</evidence>
<evidence type="ECO:0000313" key="2">
    <source>
        <dbReference type="EMBL" id="MBB6144126.1"/>
    </source>
</evidence>
<feature type="transmembrane region" description="Helical" evidence="1">
    <location>
        <begin position="36"/>
        <end position="54"/>
    </location>
</feature>
<gene>
    <name evidence="2" type="ORF">HNQ77_002078</name>
</gene>
<comment type="caution">
    <text evidence="2">The sequence shown here is derived from an EMBL/GenBank/DDBJ whole genome shotgun (WGS) entry which is preliminary data.</text>
</comment>
<protein>
    <submittedName>
        <fullName evidence="2">Uncharacterized protein</fullName>
    </submittedName>
</protein>
<evidence type="ECO:0000256" key="1">
    <source>
        <dbReference type="SAM" id="Phobius"/>
    </source>
</evidence>
<dbReference type="Proteomes" id="UP000538666">
    <property type="component" value="Unassembled WGS sequence"/>
</dbReference>
<reference evidence="2 3" key="1">
    <citation type="submission" date="2020-08" db="EMBL/GenBank/DDBJ databases">
        <title>Genomic Encyclopedia of Type Strains, Phase IV (KMG-IV): sequencing the most valuable type-strain genomes for metagenomic binning, comparative biology and taxonomic classification.</title>
        <authorList>
            <person name="Goeker M."/>
        </authorList>
    </citation>
    <scope>NUCLEOTIDE SEQUENCE [LARGE SCALE GENOMIC DNA]</scope>
    <source>
        <strain evidence="2 3">DSM 103733</strain>
    </source>
</reference>
<keyword evidence="3" id="KW-1185">Reference proteome</keyword>
<sequence>MHRLVISCLVVAYLSANVYASVKLRVFELARSRKHLLLVGVPFILWGSLIVLGCKLMEIMRRFDEWAT</sequence>
<name>A0A841JS40_9BACT</name>
<keyword evidence="1" id="KW-0472">Membrane</keyword>
<keyword evidence="1" id="KW-0812">Transmembrane</keyword>
<organism evidence="2 3">
    <name type="scientific">Silvibacterium bohemicum</name>
    <dbReference type="NCBI Taxonomy" id="1577686"/>
    <lineage>
        <taxon>Bacteria</taxon>
        <taxon>Pseudomonadati</taxon>
        <taxon>Acidobacteriota</taxon>
        <taxon>Terriglobia</taxon>
        <taxon>Terriglobales</taxon>
        <taxon>Acidobacteriaceae</taxon>
        <taxon>Silvibacterium</taxon>
    </lineage>
</organism>